<dbReference type="PROSITE" id="PS51184">
    <property type="entry name" value="JMJC"/>
    <property type="match status" value="1"/>
</dbReference>
<feature type="domain" description="JmjC" evidence="6">
    <location>
        <begin position="1056"/>
        <end position="1319"/>
    </location>
</feature>
<dbReference type="GO" id="GO:0016887">
    <property type="term" value="F:ATP hydrolysis activity"/>
    <property type="evidence" value="ECO:0007669"/>
    <property type="project" value="InterPro"/>
</dbReference>
<dbReference type="InterPro" id="IPR007209">
    <property type="entry name" value="RNaseL-inhib-like_metal-bd_dom"/>
</dbReference>
<protein>
    <submittedName>
        <fullName evidence="8">ABC transporter E family member 2</fullName>
    </submittedName>
</protein>
<evidence type="ECO:0000313" key="9">
    <source>
        <dbReference type="Proteomes" id="UP000239649"/>
    </source>
</evidence>
<dbReference type="PANTHER" id="PTHR19248">
    <property type="entry name" value="ATP-BINDING TRANSPORT PROTEIN-RELATED"/>
    <property type="match status" value="1"/>
</dbReference>
<feature type="domain" description="ABC transporter" evidence="5">
    <location>
        <begin position="357"/>
        <end position="575"/>
    </location>
</feature>
<dbReference type="Pfam" id="PF00037">
    <property type="entry name" value="Fer4"/>
    <property type="match status" value="1"/>
</dbReference>
<dbReference type="SUPFAM" id="SSF52540">
    <property type="entry name" value="P-loop containing nucleoside triphosphate hydrolases"/>
    <property type="match status" value="3"/>
</dbReference>
<dbReference type="PROSITE" id="PS00198">
    <property type="entry name" value="4FE4S_FER_1"/>
    <property type="match status" value="1"/>
</dbReference>
<dbReference type="InterPro" id="IPR017900">
    <property type="entry name" value="4Fe4S_Fe_S_CS"/>
</dbReference>
<evidence type="ECO:0000256" key="2">
    <source>
        <dbReference type="ARBA" id="ARBA00022741"/>
    </source>
</evidence>
<dbReference type="InterPro" id="IPR041667">
    <property type="entry name" value="Cupin_8"/>
</dbReference>
<keyword evidence="2" id="KW-0547">Nucleotide-binding</keyword>
<feature type="domain" description="ABC transporter" evidence="5">
    <location>
        <begin position="79"/>
        <end position="324"/>
    </location>
</feature>
<evidence type="ECO:0000256" key="1">
    <source>
        <dbReference type="ARBA" id="ARBA00006801"/>
    </source>
</evidence>
<dbReference type="PROSITE" id="PS50893">
    <property type="entry name" value="ABC_TRANSPORTER_2"/>
    <property type="match status" value="2"/>
</dbReference>
<dbReference type="STRING" id="554055.A0A2P6V366"/>
<evidence type="ECO:0000259" key="5">
    <source>
        <dbReference type="PROSITE" id="PS50893"/>
    </source>
</evidence>
<dbReference type="Pfam" id="PF03567">
    <property type="entry name" value="Sulfotransfer_2"/>
    <property type="match status" value="1"/>
</dbReference>
<accession>A0A2P6V366</accession>
<dbReference type="InterPro" id="IPR003593">
    <property type="entry name" value="AAA+_ATPase"/>
</dbReference>
<comment type="similarity">
    <text evidence="1">Belongs to the JARID1 histone demethylase family.</text>
</comment>
<dbReference type="InterPro" id="IPR017871">
    <property type="entry name" value="ABC_transporter-like_CS"/>
</dbReference>
<comment type="caution">
    <text evidence="8">The sequence shown here is derived from an EMBL/GenBank/DDBJ whole genome shotgun (WGS) entry which is preliminary data.</text>
</comment>
<dbReference type="GO" id="GO:0016020">
    <property type="term" value="C:membrane"/>
    <property type="evidence" value="ECO:0007669"/>
    <property type="project" value="InterPro"/>
</dbReference>
<dbReference type="GO" id="GO:0060255">
    <property type="term" value="P:regulation of macromolecule metabolic process"/>
    <property type="evidence" value="ECO:0007669"/>
    <property type="project" value="UniProtKB-ARBA"/>
</dbReference>
<dbReference type="PROSITE" id="PS51379">
    <property type="entry name" value="4FE4S_FER_2"/>
    <property type="match status" value="1"/>
</dbReference>
<name>A0A2P6V366_9CHLO</name>
<dbReference type="SMART" id="SM00382">
    <property type="entry name" value="AAA"/>
    <property type="match status" value="2"/>
</dbReference>
<dbReference type="CDD" id="cd03236">
    <property type="entry name" value="ABC_RNaseL_inhibitor_domain1"/>
    <property type="match status" value="1"/>
</dbReference>
<feature type="region of interest" description="Disordered" evidence="4">
    <location>
        <begin position="1336"/>
        <end position="1397"/>
    </location>
</feature>
<dbReference type="GO" id="GO:0006412">
    <property type="term" value="P:translation"/>
    <property type="evidence" value="ECO:0007669"/>
    <property type="project" value="UniProtKB-ARBA"/>
</dbReference>
<organism evidence="8 9">
    <name type="scientific">Micractinium conductrix</name>
    <dbReference type="NCBI Taxonomy" id="554055"/>
    <lineage>
        <taxon>Eukaryota</taxon>
        <taxon>Viridiplantae</taxon>
        <taxon>Chlorophyta</taxon>
        <taxon>core chlorophytes</taxon>
        <taxon>Trebouxiophyceae</taxon>
        <taxon>Chlorellales</taxon>
        <taxon>Chlorellaceae</taxon>
        <taxon>Chlorella clade</taxon>
        <taxon>Micractinium</taxon>
    </lineage>
</organism>
<dbReference type="OrthoDB" id="6593433at2759"/>
<dbReference type="NCBIfam" id="NF009945">
    <property type="entry name" value="PRK13409.1"/>
    <property type="match status" value="1"/>
</dbReference>
<dbReference type="Gene3D" id="3.40.50.300">
    <property type="entry name" value="P-loop containing nucleotide triphosphate hydrolases"/>
    <property type="match status" value="3"/>
</dbReference>
<dbReference type="Pfam" id="PF00005">
    <property type="entry name" value="ABC_tran"/>
    <property type="match status" value="2"/>
</dbReference>
<dbReference type="InterPro" id="IPR003439">
    <property type="entry name" value="ABC_transporter-like_ATP-bd"/>
</dbReference>
<dbReference type="GO" id="GO:0005737">
    <property type="term" value="C:cytoplasm"/>
    <property type="evidence" value="ECO:0007669"/>
    <property type="project" value="UniProtKB-ARBA"/>
</dbReference>
<evidence type="ECO:0000256" key="3">
    <source>
        <dbReference type="ARBA" id="ARBA00022840"/>
    </source>
</evidence>
<dbReference type="InterPro" id="IPR005331">
    <property type="entry name" value="Sulfotransferase"/>
</dbReference>
<dbReference type="Pfam" id="PF13621">
    <property type="entry name" value="Cupin_8"/>
    <property type="match status" value="1"/>
</dbReference>
<feature type="region of interest" description="Disordered" evidence="4">
    <location>
        <begin position="1223"/>
        <end position="1242"/>
    </location>
</feature>
<dbReference type="PRINTS" id="PR01868">
    <property type="entry name" value="ABCEFAMILY"/>
</dbReference>
<evidence type="ECO:0000259" key="6">
    <source>
        <dbReference type="PROSITE" id="PS51184"/>
    </source>
</evidence>
<feature type="domain" description="4Fe-4S ferredoxin-type" evidence="7">
    <location>
        <begin position="55"/>
        <end position="84"/>
    </location>
</feature>
<dbReference type="SMART" id="SM00558">
    <property type="entry name" value="JmjC"/>
    <property type="match status" value="1"/>
</dbReference>
<keyword evidence="9" id="KW-1185">Reference proteome</keyword>
<dbReference type="InterPro" id="IPR013283">
    <property type="entry name" value="RLI1"/>
</dbReference>
<evidence type="ECO:0000256" key="4">
    <source>
        <dbReference type="SAM" id="MobiDB-lite"/>
    </source>
</evidence>
<dbReference type="FunFam" id="3.40.50.300:FF:000152">
    <property type="entry name" value="ATP-binding cassette, sub-family E, member 1"/>
    <property type="match status" value="1"/>
</dbReference>
<dbReference type="Pfam" id="PF04068">
    <property type="entry name" value="Fer4_RLI"/>
    <property type="match status" value="1"/>
</dbReference>
<dbReference type="Proteomes" id="UP000239649">
    <property type="component" value="Unassembled WGS sequence"/>
</dbReference>
<dbReference type="FunFam" id="3.40.50.300:FF:000144">
    <property type="entry name" value="ATP-binding cassette sub-family E member 1"/>
    <property type="match status" value="1"/>
</dbReference>
<keyword evidence="3" id="KW-0067">ATP-binding</keyword>
<dbReference type="SUPFAM" id="SSF54862">
    <property type="entry name" value="4Fe-4S ferredoxins"/>
    <property type="match status" value="1"/>
</dbReference>
<dbReference type="SUPFAM" id="SSF51197">
    <property type="entry name" value="Clavaminate synthase-like"/>
    <property type="match status" value="1"/>
</dbReference>
<proteinExistence type="inferred from homology"/>
<dbReference type="InterPro" id="IPR003347">
    <property type="entry name" value="JmjC_dom"/>
</dbReference>
<reference evidence="8 9" key="1">
    <citation type="journal article" date="2018" name="Plant J.">
        <title>Genome sequences of Chlorella sorokiniana UTEX 1602 and Micractinium conductrix SAG 241.80: implications to maltose excretion by a green alga.</title>
        <authorList>
            <person name="Arriola M.B."/>
            <person name="Velmurugan N."/>
            <person name="Zhang Y."/>
            <person name="Plunkett M.H."/>
            <person name="Hondzo H."/>
            <person name="Barney B.M."/>
        </authorList>
    </citation>
    <scope>NUCLEOTIDE SEQUENCE [LARGE SCALE GENOMIC DNA]</scope>
    <source>
        <strain evidence="8 9">SAG 241.80</strain>
    </source>
</reference>
<evidence type="ECO:0000313" key="8">
    <source>
        <dbReference type="EMBL" id="PSC68525.1"/>
    </source>
</evidence>
<dbReference type="EMBL" id="LHPF02000036">
    <property type="protein sequence ID" value="PSC68525.1"/>
    <property type="molecule type" value="Genomic_DNA"/>
</dbReference>
<sequence length="1428" mass="157227">MPPKKKDNGGEQTLTRIAIVSGDRCKPKKCKQECKKSCPVVKVGKLCIEVSTNDKIAWISEDLCIGCGICVKKCPFDAIMIINLPKDLETQTTHRYGPNSFKLHRLPMPRPGQVLGLVGSNGTGKSTALKILAGKLKPNLGRFNAPPDWSEILTYFRGSELQNYFQRVLEDNVKAIIKPQYVDHIPKAVRGNVGEVITEKDQRGVKDTLLKDLDLEQVLDRNVENLSGGELQRFAIAVVAAQEADVYMIDEPSSYLDVRQRLKAAEVIRDLLAPDKFVIVVEHDLSVLDYLSDFICCLYGKPGAYGVVTLPFSVREGINIFLAGFVPTENLRFRDEALTFKVSDQGVEGDEEHKKFLNYKYPAMSKTQGSFTLHIEAGEFTDSEIIVMLGENGTGKTTFIRMLAGMLKPDNELEVELDEFAVSYKPQKISPKFGGTVRDLLHKRIRDSYLHPGFQADVMKPLSIEHLMDNEVQTLSGGELQRVAICLCLGQPANVYLIDEPSAYLDSEQRILAAKIIKRFIMHSKKTAFIVEHDFIMAAYLADRVIVYEGQPSREATATCPQSLLTGMNKFLKNLEITFRRDPTNYRPRINKKQSTKDREQKLAGTFYFLEDRWGKWMKLRRRMGREGRDGSLSPHVYPGCAVLANHAYKFIFVRHPKAASSALLHHFTLCSETRATAACLEPWNGNRNSSVALYSPEELRELWKDYFVFTVVRNPLERAVSSYKFVLSAMVANDECANRMDWDDFCQDPLLAGELCRRQPRCCPFGPLFAWSHVIDQARCMTTLDGGLAVDYVAHTEALDQDVPAIFAAINARRPASAPPLEPPPAVKRVLPSNAGSAGDADEPCAGVEGAPKQHLTADHPAFFFAVAGNFTSVVAKESAYCGLPDFYTVRHEHCLASVQRTYGADLRLLYSSPADHEADHEAGGGAAAAGGSGGGGSGAAGRMRRTSRRRELTRERFWAEHVVPRKPALVASLPPDLAHLASLWTDEHLINMAGGAAVEVEQRGSGTDGFGRGPDTHVPLPFGAVVRRCAAGDASLYLTTQAVPAAPDGHPALYTSPIAELAGDLPLVPLLMAGLIPQSINVWMGAARDGSSTGLHTDYHDNLYVLLRGRKRFRLYPSQAAKRMYTVGKVAGVHANGRIVFKGQGDILPDGSDAGDARRWQARHAAETELVAAEEAAQRGEPGADKRLRAAEKRLDAALEAALGDNFDDDFVDDFDALEAAPEAPPPAAAGDPESFSRVDLGLPDSELQRRFPRFPGKAAAIEVEVTAGQMLYLPAGWFHEVTSYSAAGSPTHLALNYWYHPPDNLEAGAAAAVERPYTQGFWPALWKGRRREYEPRHWQGGRQQQQPQQQRPAQQQKEGREAAVQQAADRQPVSKRAVAGGGGGTQRRSARRRQIDAVPAAFGLFGVGRRQHLAAFVGAGRKRKA</sequence>
<evidence type="ECO:0000259" key="7">
    <source>
        <dbReference type="PROSITE" id="PS51379"/>
    </source>
</evidence>
<dbReference type="InterPro" id="IPR034348">
    <property type="entry name" value="RLI_dom_1"/>
</dbReference>
<dbReference type="GO" id="GO:0008146">
    <property type="term" value="F:sulfotransferase activity"/>
    <property type="evidence" value="ECO:0007669"/>
    <property type="project" value="InterPro"/>
</dbReference>
<dbReference type="PROSITE" id="PS00211">
    <property type="entry name" value="ABC_TRANSPORTER_1"/>
    <property type="match status" value="2"/>
</dbReference>
<feature type="compositionally biased region" description="Gly residues" evidence="4">
    <location>
        <begin position="925"/>
        <end position="941"/>
    </location>
</feature>
<feature type="compositionally biased region" description="Low complexity" evidence="4">
    <location>
        <begin position="1343"/>
        <end position="1359"/>
    </location>
</feature>
<feature type="region of interest" description="Disordered" evidence="4">
    <location>
        <begin position="918"/>
        <end position="953"/>
    </location>
</feature>
<dbReference type="GO" id="GO:0005524">
    <property type="term" value="F:ATP binding"/>
    <property type="evidence" value="ECO:0007669"/>
    <property type="project" value="UniProtKB-KW"/>
</dbReference>
<dbReference type="InterPro" id="IPR017896">
    <property type="entry name" value="4Fe4S_Fe-S-bd"/>
</dbReference>
<gene>
    <name evidence="8" type="ORF">C2E20_7909</name>
</gene>
<dbReference type="Gene3D" id="2.60.120.650">
    <property type="entry name" value="Cupin"/>
    <property type="match status" value="1"/>
</dbReference>
<dbReference type="InterPro" id="IPR027417">
    <property type="entry name" value="P-loop_NTPase"/>
</dbReference>